<sequence length="276" mass="28474">MVSPVCARSVQTAAHSQLLARSEQGRASPAGRSPAPTASCRCRAVRHRRVTAARPHSAGAEPGARGPSQARAAGPGEPRAAPGAHAGPAGRSERGGDPPADTKSGQGRPRPRGGNAGGPRPPHRPPPRRVRQSPARRPAQPSPAQSSPAKPSQAKPTPAPPPPLAPQSRSRTAPAHPPASPRQLLPSLPAPPPFTGERAAPSAARAATADGGARSARPSLRDSARPRPARLGAVGLRSHSIVGHRFMESQTHGITGSWNHRLMESQAPGIIDSWNH</sequence>
<feature type="region of interest" description="Disordered" evidence="1">
    <location>
        <begin position="1"/>
        <end position="232"/>
    </location>
</feature>
<accession>A0A7R5KP83</accession>
<reference evidence="3" key="1">
    <citation type="submission" date="2025-08" db="UniProtKB">
        <authorList>
            <consortium name="RefSeq"/>
        </authorList>
    </citation>
    <scope>IDENTIFICATION</scope>
    <source>
        <tissue evidence="3">Muscle</tissue>
    </source>
</reference>
<keyword evidence="2" id="KW-1185">Reference proteome</keyword>
<feature type="compositionally biased region" description="Low complexity" evidence="1">
    <location>
        <begin position="70"/>
        <end position="90"/>
    </location>
</feature>
<feature type="compositionally biased region" description="Low complexity" evidence="1">
    <location>
        <begin position="132"/>
        <end position="156"/>
    </location>
</feature>
<dbReference type="RefSeq" id="XP_039239513.1">
    <property type="nucleotide sequence ID" value="XM_039383579.1"/>
</dbReference>
<name>A0A7R5KP83_9PASS</name>
<dbReference type="Proteomes" id="UP000504627">
    <property type="component" value="Unplaced"/>
</dbReference>
<feature type="compositionally biased region" description="Low complexity" evidence="1">
    <location>
        <begin position="198"/>
        <end position="217"/>
    </location>
</feature>
<proteinExistence type="predicted"/>
<dbReference type="GeneID" id="120323683"/>
<organism evidence="2 3">
    <name type="scientific">Pipra filicauda</name>
    <name type="common">Wire-tailed manakin</name>
    <dbReference type="NCBI Taxonomy" id="649802"/>
    <lineage>
        <taxon>Eukaryota</taxon>
        <taxon>Metazoa</taxon>
        <taxon>Chordata</taxon>
        <taxon>Craniata</taxon>
        <taxon>Vertebrata</taxon>
        <taxon>Euteleostomi</taxon>
        <taxon>Archelosauria</taxon>
        <taxon>Archosauria</taxon>
        <taxon>Dinosauria</taxon>
        <taxon>Saurischia</taxon>
        <taxon>Theropoda</taxon>
        <taxon>Coelurosauria</taxon>
        <taxon>Aves</taxon>
        <taxon>Neognathae</taxon>
        <taxon>Neoaves</taxon>
        <taxon>Telluraves</taxon>
        <taxon>Australaves</taxon>
        <taxon>Passeriformes</taxon>
        <taxon>Pipridae</taxon>
        <taxon>Pipra</taxon>
    </lineage>
</organism>
<gene>
    <name evidence="3" type="primary">LOC120323683</name>
</gene>
<evidence type="ECO:0000313" key="3">
    <source>
        <dbReference type="RefSeq" id="XP_039239513.1"/>
    </source>
</evidence>
<feature type="compositionally biased region" description="Basic residues" evidence="1">
    <location>
        <begin position="121"/>
        <end position="131"/>
    </location>
</feature>
<evidence type="ECO:0000256" key="1">
    <source>
        <dbReference type="SAM" id="MobiDB-lite"/>
    </source>
</evidence>
<dbReference type="InParanoid" id="A0A7R5KP83"/>
<evidence type="ECO:0000313" key="2">
    <source>
        <dbReference type="Proteomes" id="UP000504627"/>
    </source>
</evidence>
<protein>
    <submittedName>
        <fullName evidence="3">Proline-rich protein HaeIII subfamily 1-like</fullName>
    </submittedName>
</protein>
<dbReference type="AlphaFoldDB" id="A0A7R5KP83"/>